<sequence length="427" mass="47352">MGGGMSPVGSVPSSPPVFGRQARLATLVTAPINAVERSSPRSVIVHPHNQAASRLFSAVGAQAPAVLAAWEANVHLPVVRPASFIAATETLANPPPPEGMSPSSGAPLSIVVIISRHSQSPVGLVAVIILSLCSMAMILHCFSDGPLEQHYPTQLCESSVEVIVAIRTAPGHYSTRQAIRKSIGNEATRNALPWRIFFYLGCTQDPKSSRVLRREIKKDDMIVVPTPQSSLNAVQIFLEMATWLYQHCNARYVIHINDTTFPDLVGLHRYIGNLSQEDNGFHCSDQHSVRVQRDPADEQFYLPPELLKDNVFPPYCEGEAFVLKTRFLELLVNAAESSPQFPLFGQYVTGLLAKISNLEHKSIAEAMAGATDTWTRTERKLFITGMVKISMWKQYWMKMMVCYQDKDNLTLELTERIMSKFQIRPLN</sequence>
<reference evidence="1 2" key="1">
    <citation type="journal article" date="2020" name="Cell">
        <title>Large-Scale Comparative Analyses of Tick Genomes Elucidate Their Genetic Diversity and Vector Capacities.</title>
        <authorList>
            <consortium name="Tick Genome and Microbiome Consortium (TIGMIC)"/>
            <person name="Jia N."/>
            <person name="Wang J."/>
            <person name="Shi W."/>
            <person name="Du L."/>
            <person name="Sun Y."/>
            <person name="Zhan W."/>
            <person name="Jiang J.F."/>
            <person name="Wang Q."/>
            <person name="Zhang B."/>
            <person name="Ji P."/>
            <person name="Bell-Sakyi L."/>
            <person name="Cui X.M."/>
            <person name="Yuan T.T."/>
            <person name="Jiang B.G."/>
            <person name="Yang W.F."/>
            <person name="Lam T.T."/>
            <person name="Chang Q.C."/>
            <person name="Ding S.J."/>
            <person name="Wang X.J."/>
            <person name="Zhu J.G."/>
            <person name="Ruan X.D."/>
            <person name="Zhao L."/>
            <person name="Wei J.T."/>
            <person name="Ye R.Z."/>
            <person name="Que T.C."/>
            <person name="Du C.H."/>
            <person name="Zhou Y.H."/>
            <person name="Cheng J.X."/>
            <person name="Dai P.F."/>
            <person name="Guo W.B."/>
            <person name="Han X.H."/>
            <person name="Huang E.J."/>
            <person name="Li L.F."/>
            <person name="Wei W."/>
            <person name="Gao Y.C."/>
            <person name="Liu J.Z."/>
            <person name="Shao H.Z."/>
            <person name="Wang X."/>
            <person name="Wang C.C."/>
            <person name="Yang T.C."/>
            <person name="Huo Q.B."/>
            <person name="Li W."/>
            <person name="Chen H.Y."/>
            <person name="Chen S.E."/>
            <person name="Zhou L.G."/>
            <person name="Ni X.B."/>
            <person name="Tian J.H."/>
            <person name="Sheng Y."/>
            <person name="Liu T."/>
            <person name="Pan Y.S."/>
            <person name="Xia L.Y."/>
            <person name="Li J."/>
            <person name="Zhao F."/>
            <person name="Cao W.C."/>
        </authorList>
    </citation>
    <scope>NUCLEOTIDE SEQUENCE [LARGE SCALE GENOMIC DNA]</scope>
    <source>
        <strain evidence="1">Iper-2018</strain>
    </source>
</reference>
<evidence type="ECO:0000313" key="2">
    <source>
        <dbReference type="Proteomes" id="UP000805193"/>
    </source>
</evidence>
<evidence type="ECO:0000313" key="1">
    <source>
        <dbReference type="EMBL" id="KAG0416407.1"/>
    </source>
</evidence>
<comment type="caution">
    <text evidence="1">The sequence shown here is derived from an EMBL/GenBank/DDBJ whole genome shotgun (WGS) entry which is preliminary data.</text>
</comment>
<keyword evidence="2" id="KW-1185">Reference proteome</keyword>
<name>A0AC60PA93_IXOPE</name>
<proteinExistence type="predicted"/>
<gene>
    <name evidence="1" type="ORF">HPB47_006440</name>
</gene>
<dbReference type="Proteomes" id="UP000805193">
    <property type="component" value="Unassembled WGS sequence"/>
</dbReference>
<organism evidence="1 2">
    <name type="scientific">Ixodes persulcatus</name>
    <name type="common">Taiga tick</name>
    <dbReference type="NCBI Taxonomy" id="34615"/>
    <lineage>
        <taxon>Eukaryota</taxon>
        <taxon>Metazoa</taxon>
        <taxon>Ecdysozoa</taxon>
        <taxon>Arthropoda</taxon>
        <taxon>Chelicerata</taxon>
        <taxon>Arachnida</taxon>
        <taxon>Acari</taxon>
        <taxon>Parasitiformes</taxon>
        <taxon>Ixodida</taxon>
        <taxon>Ixodoidea</taxon>
        <taxon>Ixodidae</taxon>
        <taxon>Ixodinae</taxon>
        <taxon>Ixodes</taxon>
    </lineage>
</organism>
<protein>
    <submittedName>
        <fullName evidence="1">Uncharacterized protein</fullName>
    </submittedName>
</protein>
<accession>A0AC60PA93</accession>
<dbReference type="EMBL" id="JABSTQ010010955">
    <property type="protein sequence ID" value="KAG0416407.1"/>
    <property type="molecule type" value="Genomic_DNA"/>
</dbReference>